<dbReference type="Gene3D" id="2.10.260.10">
    <property type="match status" value="1"/>
</dbReference>
<reference evidence="2" key="2">
    <citation type="submission" date="2021-08" db="EMBL/GenBank/DDBJ databases">
        <authorList>
            <person name="Tani A."/>
            <person name="Ola A."/>
            <person name="Ogura Y."/>
            <person name="Katsura K."/>
            <person name="Hayashi T."/>
        </authorList>
    </citation>
    <scope>NUCLEOTIDE SEQUENCE</scope>
    <source>
        <strain evidence="2">LMG 23639</strain>
    </source>
</reference>
<proteinExistence type="predicted"/>
<evidence type="ECO:0000313" key="3">
    <source>
        <dbReference type="Proteomes" id="UP001055102"/>
    </source>
</evidence>
<dbReference type="InterPro" id="IPR037914">
    <property type="entry name" value="SpoVT-AbrB_sf"/>
</dbReference>
<evidence type="ECO:0000313" key="2">
    <source>
        <dbReference type="EMBL" id="GJE05807.1"/>
    </source>
</evidence>
<comment type="caution">
    <text evidence="2">The sequence shown here is derived from an EMBL/GenBank/DDBJ whole genome shotgun (WGS) entry which is preliminary data.</text>
</comment>
<gene>
    <name evidence="2" type="ORF">AOPFMNJM_1113</name>
</gene>
<feature type="region of interest" description="Disordered" evidence="1">
    <location>
        <begin position="53"/>
        <end position="77"/>
    </location>
</feature>
<organism evidence="2 3">
    <name type="scientific">Methylobacterium jeotgali</name>
    <dbReference type="NCBI Taxonomy" id="381630"/>
    <lineage>
        <taxon>Bacteria</taxon>
        <taxon>Pseudomonadati</taxon>
        <taxon>Pseudomonadota</taxon>
        <taxon>Alphaproteobacteria</taxon>
        <taxon>Hyphomicrobiales</taxon>
        <taxon>Methylobacteriaceae</taxon>
        <taxon>Methylobacterium</taxon>
    </lineage>
</organism>
<sequence>MEAKVVRWGDGLAVRLSAEEVRALGLSEGQTVEITPRLARRETLADMIAEMDRLGPSHRPETVDWGPDVGAEIVRDD</sequence>
<dbReference type="SUPFAM" id="SSF89447">
    <property type="entry name" value="AbrB/MazE/MraZ-like"/>
    <property type="match status" value="1"/>
</dbReference>
<dbReference type="Proteomes" id="UP001055102">
    <property type="component" value="Unassembled WGS sequence"/>
</dbReference>
<evidence type="ECO:0008006" key="4">
    <source>
        <dbReference type="Google" id="ProtNLM"/>
    </source>
</evidence>
<keyword evidence="3" id="KW-1185">Reference proteome</keyword>
<evidence type="ECO:0000256" key="1">
    <source>
        <dbReference type="SAM" id="MobiDB-lite"/>
    </source>
</evidence>
<dbReference type="EMBL" id="BPQR01000018">
    <property type="protein sequence ID" value="GJE05807.1"/>
    <property type="molecule type" value="Genomic_DNA"/>
</dbReference>
<feature type="compositionally biased region" description="Basic and acidic residues" evidence="1">
    <location>
        <begin position="53"/>
        <end position="62"/>
    </location>
</feature>
<dbReference type="RefSeq" id="WP_238274472.1">
    <property type="nucleotide sequence ID" value="NZ_BPQR01000018.1"/>
</dbReference>
<reference evidence="2" key="1">
    <citation type="journal article" date="2021" name="Front. Microbiol.">
        <title>Comprehensive Comparative Genomics and Phenotyping of Methylobacterium Species.</title>
        <authorList>
            <person name="Alessa O."/>
            <person name="Ogura Y."/>
            <person name="Fujitani Y."/>
            <person name="Takami H."/>
            <person name="Hayashi T."/>
            <person name="Sahin N."/>
            <person name="Tani A."/>
        </authorList>
    </citation>
    <scope>NUCLEOTIDE SEQUENCE</scope>
    <source>
        <strain evidence="2">LMG 23639</strain>
    </source>
</reference>
<protein>
    <recommendedName>
        <fullName evidence="4">MazF family transcriptional regulator</fullName>
    </recommendedName>
</protein>
<accession>A0ABQ4SRI7</accession>
<name>A0ABQ4SRI7_9HYPH</name>